<keyword evidence="5" id="KW-0812">Transmembrane</keyword>
<evidence type="ECO:0000256" key="4">
    <source>
        <dbReference type="SAM" id="MobiDB-lite"/>
    </source>
</evidence>
<dbReference type="GO" id="GO:0005524">
    <property type="term" value="F:ATP binding"/>
    <property type="evidence" value="ECO:0007669"/>
    <property type="project" value="UniProtKB-UniRule"/>
</dbReference>
<dbReference type="SMART" id="SM00219">
    <property type="entry name" value="TyrKc"/>
    <property type="match status" value="1"/>
</dbReference>
<evidence type="ECO:0000256" key="1">
    <source>
        <dbReference type="ARBA" id="ARBA00004167"/>
    </source>
</evidence>
<dbReference type="InterPro" id="IPR000719">
    <property type="entry name" value="Prot_kinase_dom"/>
</dbReference>
<keyword evidence="8" id="KW-1185">Reference proteome</keyword>
<dbReference type="EMBL" id="KZ288389">
    <property type="protein sequence ID" value="PBC26389.1"/>
    <property type="molecule type" value="Genomic_DNA"/>
</dbReference>
<dbReference type="InterPro" id="IPR001245">
    <property type="entry name" value="Ser-Thr/Tyr_kinase_cat_dom"/>
</dbReference>
<dbReference type="AlphaFoldDB" id="A0A2A3E5D7"/>
<dbReference type="Pfam" id="PF07714">
    <property type="entry name" value="PK_Tyr_Ser-Thr"/>
    <property type="match status" value="1"/>
</dbReference>
<feature type="binding site" evidence="3">
    <location>
        <position position="563"/>
    </location>
    <ligand>
        <name>ATP</name>
        <dbReference type="ChEBI" id="CHEBI:30616"/>
    </ligand>
</feature>
<dbReference type="Gene3D" id="3.30.200.20">
    <property type="entry name" value="Phosphorylase Kinase, domain 1"/>
    <property type="match status" value="1"/>
</dbReference>
<dbReference type="InterPro" id="IPR055162">
    <property type="entry name" value="RET_CRD"/>
</dbReference>
<keyword evidence="7" id="KW-0418">Kinase</keyword>
<sequence length="1005" mass="112300">MWTLVSSIQHTVDVWTEFLSNNTLFSNALLDRDSLGPAPEGPGPRVVLQVQCVVWEGITGIQYAPINTLHIDILDQDDNPPMAQGNDSIAITLQEFTTGDKLVDDNKLILKDADMESSNRYTICILGDNNDALNFTYNTLPIEASKGVPYTAIFTRISAKTTLLPKSPYRVILQVKDESLIPGYGENTLNITLTFYGPEHRTTTSTLSPIPSNKQQSFSYPSNVKVARIASRYTRITKPTSEPHPSITFTIYGSSAFAITYRGGIIYVANEDLLKTEPSNLSYFFEYHIDPLFSRGNFSGQCIWRWNKRSNQVSMMSDHYPTCSPDLSYCPDNMCDELEQLDPRICPQDCTVEPDVHFADMNKNGRGIKSGLGTCACNDVLQCTCNVDRFRIKDTEKDNKERKESKEEKEGKSQNQEDKIVVTGARKVSHGPCGPICMIGVIGGSFFVLIVIIGSFVTSRYRLAAKEARREGKRRVDGDSNVVGILSSDYVDRGDGLLIGLDTFTAANRHLLPKMSPPDPKWEFPRSRLTIEQVLGEGEFGRVLRAKAIDIGGIPGSTTVAVKTLKENACASELADLLSEYQLLKEAQHPNVIRLLGACTTPGAPVYLIIEFAEFGSLRRNRHLESEARTGGCSALSNVTVGETNGTSVCTVMPRDILSFAWQISKGMAYLADIKLVHRDLAARNVLLAAEKVCKISDFGLTRDVYEDDAYLKRSKGRVPVKWMAPESLADHVYTSKSDVWSFGILLWELVTLGASPYPGVDVHNLYNLLKAGYRMERPTNCSLQLYKLMMSCWHQESVIRPSFKELTNHLEKMLEDSVEYLDLNPRTVDNQAYFASLHALDSPCSSGNDAMEDCEIKGLKIDVVNYLEKPCSDTVTKCDKIDKLHTFWQESLTTSSEKSVKLYINDQSSNFQVNHYESPIKFKNISVISNSENDLVISTNGHLPSYIDMEGKKSLKIKTEIKTETEEEAEMKELLVFANENDIDESQSEDVLKKSQKNLTNMKK</sequence>
<dbReference type="GO" id="GO:0005886">
    <property type="term" value="C:plasma membrane"/>
    <property type="evidence" value="ECO:0007669"/>
    <property type="project" value="TreeGrafter"/>
</dbReference>
<keyword evidence="3" id="KW-0067">ATP-binding</keyword>
<dbReference type="GO" id="GO:0007169">
    <property type="term" value="P:cell surface receptor protein tyrosine kinase signaling pathway"/>
    <property type="evidence" value="ECO:0007669"/>
    <property type="project" value="TreeGrafter"/>
</dbReference>
<dbReference type="OrthoDB" id="3256376at2759"/>
<dbReference type="FunFam" id="1.10.510.10:FF:000462">
    <property type="entry name" value="Receptor tyrosine kinase"/>
    <property type="match status" value="1"/>
</dbReference>
<evidence type="ECO:0000313" key="7">
    <source>
        <dbReference type="EMBL" id="PBC26389.1"/>
    </source>
</evidence>
<evidence type="ECO:0000256" key="2">
    <source>
        <dbReference type="ARBA" id="ARBA00051243"/>
    </source>
</evidence>
<feature type="region of interest" description="Disordered" evidence="4">
    <location>
        <begin position="397"/>
        <end position="418"/>
    </location>
</feature>
<dbReference type="PANTHER" id="PTHR24416">
    <property type="entry name" value="TYROSINE-PROTEIN KINASE RECEPTOR"/>
    <property type="match status" value="1"/>
</dbReference>
<feature type="region of interest" description="Disordered" evidence="4">
    <location>
        <begin position="985"/>
        <end position="1005"/>
    </location>
</feature>
<feature type="domain" description="Protein kinase" evidence="6">
    <location>
        <begin position="529"/>
        <end position="815"/>
    </location>
</feature>
<dbReference type="PROSITE" id="PS50011">
    <property type="entry name" value="PROTEIN_KINASE_DOM"/>
    <property type="match status" value="1"/>
</dbReference>
<feature type="transmembrane region" description="Helical" evidence="5">
    <location>
        <begin position="438"/>
        <end position="457"/>
    </location>
</feature>
<comment type="catalytic activity">
    <reaction evidence="2">
        <text>L-tyrosyl-[protein] + ATP = O-phospho-L-tyrosyl-[protein] + ADP + H(+)</text>
        <dbReference type="Rhea" id="RHEA:10596"/>
        <dbReference type="Rhea" id="RHEA-COMP:10136"/>
        <dbReference type="Rhea" id="RHEA-COMP:20101"/>
        <dbReference type="ChEBI" id="CHEBI:15378"/>
        <dbReference type="ChEBI" id="CHEBI:30616"/>
        <dbReference type="ChEBI" id="CHEBI:46858"/>
        <dbReference type="ChEBI" id="CHEBI:61978"/>
        <dbReference type="ChEBI" id="CHEBI:456216"/>
        <dbReference type="EC" id="2.7.10.1"/>
    </reaction>
</comment>
<dbReference type="InterPro" id="IPR020635">
    <property type="entry name" value="Tyr_kinase_cat_dom"/>
</dbReference>
<dbReference type="GO" id="GO:0043235">
    <property type="term" value="C:receptor complex"/>
    <property type="evidence" value="ECO:0007669"/>
    <property type="project" value="TreeGrafter"/>
</dbReference>
<dbReference type="InterPro" id="IPR050122">
    <property type="entry name" value="RTK"/>
</dbReference>
<dbReference type="PROSITE" id="PS00107">
    <property type="entry name" value="PROTEIN_KINASE_ATP"/>
    <property type="match status" value="1"/>
</dbReference>
<keyword evidence="7" id="KW-0808">Transferase</keyword>
<comment type="subcellular location">
    <subcellularLocation>
        <location evidence="1">Membrane</location>
        <topology evidence="1">Single-pass membrane protein</topology>
    </subcellularLocation>
</comment>
<keyword evidence="3" id="KW-0547">Nucleotide-binding</keyword>
<dbReference type="STRING" id="94128.A0A2A3E5D7"/>
<accession>A0A2A3E5D7</accession>
<evidence type="ECO:0000259" key="6">
    <source>
        <dbReference type="PROSITE" id="PS50011"/>
    </source>
</evidence>
<dbReference type="InterPro" id="IPR017441">
    <property type="entry name" value="Protein_kinase_ATP_BS"/>
</dbReference>
<dbReference type="Gene3D" id="1.10.510.10">
    <property type="entry name" value="Transferase(Phosphotransferase) domain 1"/>
    <property type="match status" value="1"/>
</dbReference>
<dbReference type="Proteomes" id="UP000242457">
    <property type="component" value="Unassembled WGS sequence"/>
</dbReference>
<dbReference type="SUPFAM" id="SSF56112">
    <property type="entry name" value="Protein kinase-like (PK-like)"/>
    <property type="match status" value="1"/>
</dbReference>
<evidence type="ECO:0000256" key="3">
    <source>
        <dbReference type="PROSITE-ProRule" id="PRU10141"/>
    </source>
</evidence>
<protein>
    <submittedName>
        <fullName evidence="7">Proto-oncogene tyrosine-protein kinase receptor Ret</fullName>
    </submittedName>
</protein>
<gene>
    <name evidence="7" type="ORF">APICC_01351</name>
</gene>
<evidence type="ECO:0000313" key="8">
    <source>
        <dbReference type="Proteomes" id="UP000242457"/>
    </source>
</evidence>
<proteinExistence type="predicted"/>
<keyword evidence="5" id="KW-1133">Transmembrane helix</keyword>
<keyword evidence="5" id="KW-0472">Membrane</keyword>
<dbReference type="PROSITE" id="PS00109">
    <property type="entry name" value="PROTEIN_KINASE_TYR"/>
    <property type="match status" value="1"/>
</dbReference>
<dbReference type="PANTHER" id="PTHR24416:SF617">
    <property type="entry name" value="RET ONCOGENE, ISOFORM A"/>
    <property type="match status" value="1"/>
</dbReference>
<reference evidence="7 8" key="1">
    <citation type="submission" date="2014-07" db="EMBL/GenBank/DDBJ databases">
        <title>Genomic and transcriptomic analysis on Apis cerana provide comprehensive insights into honey bee biology.</title>
        <authorList>
            <person name="Diao Q."/>
            <person name="Sun L."/>
            <person name="Zheng H."/>
            <person name="Zheng H."/>
            <person name="Xu S."/>
            <person name="Wang S."/>
            <person name="Zeng Z."/>
            <person name="Hu F."/>
            <person name="Su S."/>
            <person name="Wu J."/>
        </authorList>
    </citation>
    <scope>NUCLEOTIDE SEQUENCE [LARGE SCALE GENOMIC DNA]</scope>
    <source>
        <tissue evidence="7">Pupae without intestine</tissue>
    </source>
</reference>
<dbReference type="Pfam" id="PF22540">
    <property type="entry name" value="RET_CRD"/>
    <property type="match status" value="1"/>
</dbReference>
<dbReference type="PRINTS" id="PR00109">
    <property type="entry name" value="TYRKINASE"/>
</dbReference>
<name>A0A2A3E5D7_APICC</name>
<organism evidence="7 8">
    <name type="scientific">Apis cerana cerana</name>
    <name type="common">Oriental honeybee</name>
    <dbReference type="NCBI Taxonomy" id="94128"/>
    <lineage>
        <taxon>Eukaryota</taxon>
        <taxon>Metazoa</taxon>
        <taxon>Ecdysozoa</taxon>
        <taxon>Arthropoda</taxon>
        <taxon>Hexapoda</taxon>
        <taxon>Insecta</taxon>
        <taxon>Pterygota</taxon>
        <taxon>Neoptera</taxon>
        <taxon>Endopterygota</taxon>
        <taxon>Hymenoptera</taxon>
        <taxon>Apocrita</taxon>
        <taxon>Aculeata</taxon>
        <taxon>Apoidea</taxon>
        <taxon>Anthophila</taxon>
        <taxon>Apidae</taxon>
        <taxon>Apis</taxon>
    </lineage>
</organism>
<evidence type="ECO:0000256" key="5">
    <source>
        <dbReference type="SAM" id="Phobius"/>
    </source>
</evidence>
<keyword evidence="7" id="KW-0675">Receptor</keyword>
<dbReference type="InterPro" id="IPR011009">
    <property type="entry name" value="Kinase-like_dom_sf"/>
</dbReference>
<dbReference type="GO" id="GO:0004714">
    <property type="term" value="F:transmembrane receptor protein tyrosine kinase activity"/>
    <property type="evidence" value="ECO:0007669"/>
    <property type="project" value="UniProtKB-EC"/>
</dbReference>
<dbReference type="InterPro" id="IPR008266">
    <property type="entry name" value="Tyr_kinase_AS"/>
</dbReference>